<dbReference type="EMBL" id="RCSW01000003">
    <property type="protein sequence ID" value="KAF7952448.1"/>
    <property type="molecule type" value="Genomic_DNA"/>
</dbReference>
<accession>A0A9P5IST8</accession>
<sequence>MHCMSIASRSTIELFNSCDHTYLPSSPGQSLTTSYRGHSQDFVTTSTPVYSPGHIGYLPDNDQYRVLGPRVQDF</sequence>
<keyword evidence="2" id="KW-1185">Reference proteome</keyword>
<evidence type="ECO:0000313" key="2">
    <source>
        <dbReference type="Proteomes" id="UP000710849"/>
    </source>
</evidence>
<protein>
    <submittedName>
        <fullName evidence="1">Uncharacterized protein</fullName>
    </submittedName>
</protein>
<organism evidence="1 2">
    <name type="scientific">Botrytis byssoidea</name>
    <dbReference type="NCBI Taxonomy" id="139641"/>
    <lineage>
        <taxon>Eukaryota</taxon>
        <taxon>Fungi</taxon>
        <taxon>Dikarya</taxon>
        <taxon>Ascomycota</taxon>
        <taxon>Pezizomycotina</taxon>
        <taxon>Leotiomycetes</taxon>
        <taxon>Helotiales</taxon>
        <taxon>Sclerotiniaceae</taxon>
        <taxon>Botrytis</taxon>
    </lineage>
</organism>
<dbReference type="RefSeq" id="XP_038737014.1">
    <property type="nucleotide sequence ID" value="XM_038872456.1"/>
</dbReference>
<gene>
    <name evidence="1" type="ORF">EAE97_001945</name>
</gene>
<dbReference type="AlphaFoldDB" id="A0A9P5IST8"/>
<evidence type="ECO:0000313" key="1">
    <source>
        <dbReference type="EMBL" id="KAF7952448.1"/>
    </source>
</evidence>
<name>A0A9P5IST8_9HELO</name>
<reference evidence="1 2" key="1">
    <citation type="journal article" date="2020" name="Genome Biol. Evol.">
        <title>Comparative genomics of Sclerotiniaceae.</title>
        <authorList>
            <person name="Valero Jimenez C.A."/>
            <person name="Steentjes M."/>
            <person name="Scholten O.E."/>
            <person name="Van Kan J.A.L."/>
        </authorList>
    </citation>
    <scope>NUCLEOTIDE SEQUENCE [LARGE SCALE GENOMIC DNA]</scope>
    <source>
        <strain evidence="1 2">MUCL 94</strain>
    </source>
</reference>
<proteinExistence type="predicted"/>
<dbReference type="Proteomes" id="UP000710849">
    <property type="component" value="Unassembled WGS sequence"/>
</dbReference>
<dbReference type="GeneID" id="62145534"/>
<comment type="caution">
    <text evidence="1">The sequence shown here is derived from an EMBL/GenBank/DDBJ whole genome shotgun (WGS) entry which is preliminary data.</text>
</comment>